<feature type="signal peptide" evidence="1">
    <location>
        <begin position="1"/>
        <end position="26"/>
    </location>
</feature>
<accession>A0ABS1MJ84</accession>
<dbReference type="EMBL" id="JAERRJ010000036">
    <property type="protein sequence ID" value="MBL1080331.1"/>
    <property type="molecule type" value="Genomic_DNA"/>
</dbReference>
<evidence type="ECO:0008006" key="4">
    <source>
        <dbReference type="Google" id="ProtNLM"/>
    </source>
</evidence>
<keyword evidence="3" id="KW-1185">Reference proteome</keyword>
<keyword evidence="1" id="KW-0732">Signal</keyword>
<dbReference type="Proteomes" id="UP000602198">
    <property type="component" value="Unassembled WGS sequence"/>
</dbReference>
<feature type="chain" id="PRO_5047407294" description="Lipoprotein" evidence="1">
    <location>
        <begin position="27"/>
        <end position="148"/>
    </location>
</feature>
<protein>
    <recommendedName>
        <fullName evidence="4">Lipoprotein</fullName>
    </recommendedName>
</protein>
<proteinExistence type="predicted"/>
<evidence type="ECO:0000313" key="2">
    <source>
        <dbReference type="EMBL" id="MBL1080331.1"/>
    </source>
</evidence>
<reference evidence="2 3" key="1">
    <citation type="submission" date="2021-01" db="EMBL/GenBank/DDBJ databases">
        <title>WGS of actinomycetes isolated from Thailand.</title>
        <authorList>
            <person name="Thawai C."/>
        </authorList>
    </citation>
    <scope>NUCLEOTIDE SEQUENCE [LARGE SCALE GENOMIC DNA]</scope>
    <source>
        <strain evidence="2 3">LPG 2</strain>
    </source>
</reference>
<name>A0ABS1MJ84_9NOCA</name>
<gene>
    <name evidence="2" type="ORF">JK358_38640</name>
</gene>
<evidence type="ECO:0000313" key="3">
    <source>
        <dbReference type="Proteomes" id="UP000602198"/>
    </source>
</evidence>
<dbReference type="RefSeq" id="WP_201958829.1">
    <property type="nucleotide sequence ID" value="NZ_JAERRJ010000036.1"/>
</dbReference>
<evidence type="ECO:0000256" key="1">
    <source>
        <dbReference type="SAM" id="SignalP"/>
    </source>
</evidence>
<comment type="caution">
    <text evidence="2">The sequence shown here is derived from an EMBL/GenBank/DDBJ whole genome shotgun (WGS) entry which is preliminary data.</text>
</comment>
<organism evidence="2 3">
    <name type="scientific">Nocardia acididurans</name>
    <dbReference type="NCBI Taxonomy" id="2802282"/>
    <lineage>
        <taxon>Bacteria</taxon>
        <taxon>Bacillati</taxon>
        <taxon>Actinomycetota</taxon>
        <taxon>Actinomycetes</taxon>
        <taxon>Mycobacteriales</taxon>
        <taxon>Nocardiaceae</taxon>
        <taxon>Nocardia</taxon>
    </lineage>
</organism>
<sequence>MAHNKFAAAVASVAASAVAAVVPACAGTPGDDTTHPAGFDQDLAHAIGGIGPAGNVERYLASLREETFTGTGNEKFGVMVCKTTGGRGYTMNASAVAFQTVSYDGDRFGIWLIQPGSGTFTNHREHAHRNWTFVGYQRFDPDTRTVQF</sequence>